<evidence type="ECO:0000256" key="3">
    <source>
        <dbReference type="ARBA" id="ARBA00023136"/>
    </source>
</evidence>
<dbReference type="CDD" id="cd17477">
    <property type="entry name" value="MFS_YcaD_like"/>
    <property type="match status" value="1"/>
</dbReference>
<protein>
    <submittedName>
        <fullName evidence="6">MFS transporter</fullName>
    </submittedName>
</protein>
<feature type="transmembrane region" description="Helical" evidence="5">
    <location>
        <begin position="158"/>
        <end position="181"/>
    </location>
</feature>
<dbReference type="InterPro" id="IPR047200">
    <property type="entry name" value="MFS_YcaD-like"/>
</dbReference>
<keyword evidence="3 5" id="KW-0472">Membrane</keyword>
<feature type="transmembrane region" description="Helical" evidence="5">
    <location>
        <begin position="73"/>
        <end position="92"/>
    </location>
</feature>
<dbReference type="SUPFAM" id="SSF103473">
    <property type="entry name" value="MFS general substrate transporter"/>
    <property type="match status" value="1"/>
</dbReference>
<dbReference type="Gene3D" id="1.20.1250.20">
    <property type="entry name" value="MFS general substrate transporter like domains"/>
    <property type="match status" value="2"/>
</dbReference>
<dbReference type="GO" id="GO:0005886">
    <property type="term" value="C:plasma membrane"/>
    <property type="evidence" value="ECO:0007669"/>
    <property type="project" value="TreeGrafter"/>
</dbReference>
<dbReference type="EMBL" id="NAOO01000022">
    <property type="protein sequence ID" value="RFB90459.1"/>
    <property type="molecule type" value="Genomic_DNA"/>
</dbReference>
<feature type="compositionally biased region" description="Polar residues" evidence="4">
    <location>
        <begin position="391"/>
        <end position="406"/>
    </location>
</feature>
<gene>
    <name evidence="6" type="ORF">B5K10_19230</name>
</gene>
<dbReference type="InterPro" id="IPR011701">
    <property type="entry name" value="MFS"/>
</dbReference>
<reference evidence="6 7" key="1">
    <citation type="submission" date="2017-03" db="EMBL/GenBank/DDBJ databases">
        <title>Genome analysis of Rhizobial strains effectives or ineffectives for nitrogen fixation isolated from bean seeds.</title>
        <authorList>
            <person name="Peralta H."/>
            <person name="Aguilar-Vera A."/>
            <person name="Mora Y."/>
            <person name="Vargas-Lagunas C."/>
            <person name="Girard L."/>
            <person name="Mora J."/>
        </authorList>
    </citation>
    <scope>NUCLEOTIDE SEQUENCE [LARGE SCALE GENOMIC DNA]</scope>
    <source>
        <strain evidence="6 7">CCGM5</strain>
    </source>
</reference>
<evidence type="ECO:0000256" key="5">
    <source>
        <dbReference type="SAM" id="Phobius"/>
    </source>
</evidence>
<dbReference type="InterPro" id="IPR036259">
    <property type="entry name" value="MFS_trans_sf"/>
</dbReference>
<keyword evidence="2 5" id="KW-1133">Transmembrane helix</keyword>
<feature type="transmembrane region" description="Helical" evidence="5">
    <location>
        <begin position="98"/>
        <end position="119"/>
    </location>
</feature>
<evidence type="ECO:0000256" key="2">
    <source>
        <dbReference type="ARBA" id="ARBA00022989"/>
    </source>
</evidence>
<feature type="transmembrane region" description="Helical" evidence="5">
    <location>
        <begin position="289"/>
        <end position="310"/>
    </location>
</feature>
<feature type="transmembrane region" description="Helical" evidence="5">
    <location>
        <begin position="202"/>
        <end position="227"/>
    </location>
</feature>
<feature type="transmembrane region" description="Helical" evidence="5">
    <location>
        <begin position="42"/>
        <end position="61"/>
    </location>
</feature>
<evidence type="ECO:0000256" key="4">
    <source>
        <dbReference type="SAM" id="MobiDB-lite"/>
    </source>
</evidence>
<feature type="transmembrane region" description="Helical" evidence="5">
    <location>
        <begin position="355"/>
        <end position="373"/>
    </location>
</feature>
<accession>A0A3E1BDX8</accession>
<feature type="transmembrane region" description="Helical" evidence="5">
    <location>
        <begin position="233"/>
        <end position="252"/>
    </location>
</feature>
<feature type="transmembrane region" description="Helical" evidence="5">
    <location>
        <begin position="264"/>
        <end position="283"/>
    </location>
</feature>
<dbReference type="Pfam" id="PF07690">
    <property type="entry name" value="MFS_1"/>
    <property type="match status" value="1"/>
</dbReference>
<evidence type="ECO:0000256" key="1">
    <source>
        <dbReference type="ARBA" id="ARBA00022692"/>
    </source>
</evidence>
<evidence type="ECO:0000313" key="6">
    <source>
        <dbReference type="EMBL" id="RFB90459.1"/>
    </source>
</evidence>
<dbReference type="PROSITE" id="PS50850">
    <property type="entry name" value="MFS"/>
    <property type="match status" value="1"/>
</dbReference>
<organism evidence="6 7">
    <name type="scientific">Rhizobium leguminosarum bv. trifolii</name>
    <dbReference type="NCBI Taxonomy" id="386"/>
    <lineage>
        <taxon>Bacteria</taxon>
        <taxon>Pseudomonadati</taxon>
        <taxon>Pseudomonadota</taxon>
        <taxon>Alphaproteobacteria</taxon>
        <taxon>Hyphomicrobiales</taxon>
        <taxon>Rhizobiaceae</taxon>
        <taxon>Rhizobium/Agrobacterium group</taxon>
        <taxon>Rhizobium</taxon>
    </lineage>
</organism>
<dbReference type="RefSeq" id="WP_064840639.1">
    <property type="nucleotide sequence ID" value="NZ_KZ859522.1"/>
</dbReference>
<keyword evidence="1 5" id="KW-0812">Transmembrane</keyword>
<comment type="caution">
    <text evidence="6">The sequence shown here is derived from an EMBL/GenBank/DDBJ whole genome shotgun (WGS) entry which is preliminary data.</text>
</comment>
<sequence>MKRNLLSVAALLFGTLFLFMGNGLQGILLPVRGNLEGYATTTLGLLGTSWAGGFVIGCLVAPKLVRRVGHVRAFSGFISIIAIIALVSGIIIHPIWWVVLRAVTGFSTAGTSMIIESWLNERASNESRGAIFSLYIGITLLGVVGGQMMIPLEDVRTPVLFMICGIFYCIAMLPTTLSTAASPQPLKAVRLDLPALYRNSPVSCLGILLVGIANGAYGTLGAVFGAGAGLSDTSIAVMMSATIFAGAVMQLPAGRLSDRIDRRYVLAAMSGVAALAGLLIFLIHPTSPALLIGLVVLYGAVANTLYPIAVAHANDFAASEDFVKVSGGLLLLYGIGTVIGPTIGGPVMSVITPHALFLVTAIAHVLITVYAIIRSRIRAAVPASDRDAYTTIPTGTSPMLTPQSMSLADRGSGKPPETGKPSETGKSPESSDPAVKFG</sequence>
<dbReference type="AlphaFoldDB" id="A0A3E1BDX8"/>
<dbReference type="PANTHER" id="PTHR23521">
    <property type="entry name" value="TRANSPORTER MFS SUPERFAMILY"/>
    <property type="match status" value="1"/>
</dbReference>
<evidence type="ECO:0000313" key="7">
    <source>
        <dbReference type="Proteomes" id="UP000256748"/>
    </source>
</evidence>
<feature type="region of interest" description="Disordered" evidence="4">
    <location>
        <begin position="391"/>
        <end position="438"/>
    </location>
</feature>
<dbReference type="InterPro" id="IPR020846">
    <property type="entry name" value="MFS_dom"/>
</dbReference>
<name>A0A3E1BDX8_RHILT</name>
<feature type="transmembrane region" description="Helical" evidence="5">
    <location>
        <begin position="322"/>
        <end position="343"/>
    </location>
</feature>
<proteinExistence type="predicted"/>
<feature type="transmembrane region" description="Helical" evidence="5">
    <location>
        <begin position="131"/>
        <end position="152"/>
    </location>
</feature>
<dbReference type="Proteomes" id="UP000256748">
    <property type="component" value="Unassembled WGS sequence"/>
</dbReference>
<dbReference type="GO" id="GO:0022857">
    <property type="term" value="F:transmembrane transporter activity"/>
    <property type="evidence" value="ECO:0007669"/>
    <property type="project" value="InterPro"/>
</dbReference>
<dbReference type="PANTHER" id="PTHR23521:SF3">
    <property type="entry name" value="MFS TRANSPORTER"/>
    <property type="match status" value="1"/>
</dbReference>